<organism evidence="1 2">
    <name type="scientific">Gemmobacter lutimaris</name>
    <dbReference type="NCBI Taxonomy" id="2306023"/>
    <lineage>
        <taxon>Bacteria</taxon>
        <taxon>Pseudomonadati</taxon>
        <taxon>Pseudomonadota</taxon>
        <taxon>Alphaproteobacteria</taxon>
        <taxon>Rhodobacterales</taxon>
        <taxon>Paracoccaceae</taxon>
        <taxon>Gemmobacter</taxon>
    </lineage>
</organism>
<keyword evidence="2" id="KW-1185">Reference proteome</keyword>
<dbReference type="OrthoDB" id="1202793at2"/>
<dbReference type="RefSeq" id="WP_119136586.1">
    <property type="nucleotide sequence ID" value="NZ_QXXQ01000019.1"/>
</dbReference>
<evidence type="ECO:0000313" key="1">
    <source>
        <dbReference type="EMBL" id="RID89989.1"/>
    </source>
</evidence>
<dbReference type="Proteomes" id="UP000266649">
    <property type="component" value="Unassembled WGS sequence"/>
</dbReference>
<gene>
    <name evidence="1" type="ORF">D2N39_20210</name>
</gene>
<evidence type="ECO:0000313" key="2">
    <source>
        <dbReference type="Proteomes" id="UP000266649"/>
    </source>
</evidence>
<sequence length="66" mass="7192">MTTLHPEVSVQLSGHDGNAFIILGLCQKASRRAGLSDAQIDAFTEEATSGDHDHLIRTALHWFNCS</sequence>
<dbReference type="AlphaFoldDB" id="A0A398BHK7"/>
<name>A0A398BHK7_9RHOB</name>
<protein>
    <recommendedName>
        <fullName evidence="3">DUF982 domain-containing protein</fullName>
    </recommendedName>
</protein>
<evidence type="ECO:0008006" key="3">
    <source>
        <dbReference type="Google" id="ProtNLM"/>
    </source>
</evidence>
<accession>A0A398BHK7</accession>
<comment type="caution">
    <text evidence="1">The sequence shown here is derived from an EMBL/GenBank/DDBJ whole genome shotgun (WGS) entry which is preliminary data.</text>
</comment>
<dbReference type="EMBL" id="QXXQ01000019">
    <property type="protein sequence ID" value="RID89989.1"/>
    <property type="molecule type" value="Genomic_DNA"/>
</dbReference>
<reference evidence="1 2" key="1">
    <citation type="submission" date="2018-09" db="EMBL/GenBank/DDBJ databases">
        <title>Gemmobacter lutimaris sp. nov., a marine bacterium isolated from tidal flat.</title>
        <authorList>
            <person name="Lee D.W."/>
            <person name="Yoo Y."/>
            <person name="Kim J.-J."/>
            <person name="Kim B.S."/>
        </authorList>
    </citation>
    <scope>NUCLEOTIDE SEQUENCE [LARGE SCALE GENOMIC DNA]</scope>
    <source>
        <strain evidence="1 2">YJ-T1-11</strain>
    </source>
</reference>
<proteinExistence type="predicted"/>